<protein>
    <submittedName>
        <fullName evidence="1">Uncharacterized protein</fullName>
    </submittedName>
</protein>
<evidence type="ECO:0000313" key="2">
    <source>
        <dbReference type="Proteomes" id="UP001362999"/>
    </source>
</evidence>
<dbReference type="EMBL" id="JAWWNJ010000184">
    <property type="protein sequence ID" value="KAK6974417.1"/>
    <property type="molecule type" value="Genomic_DNA"/>
</dbReference>
<dbReference type="Proteomes" id="UP001362999">
    <property type="component" value="Unassembled WGS sequence"/>
</dbReference>
<dbReference type="AlphaFoldDB" id="A0AAV9Z8B1"/>
<reference evidence="1 2" key="1">
    <citation type="journal article" date="2024" name="J Genomics">
        <title>Draft genome sequencing and assembly of Favolaschia claudopus CIRM-BRFM 2984 isolated from oak limbs.</title>
        <authorList>
            <person name="Navarro D."/>
            <person name="Drula E."/>
            <person name="Chaduli D."/>
            <person name="Cazenave R."/>
            <person name="Ahrendt S."/>
            <person name="Wang J."/>
            <person name="Lipzen A."/>
            <person name="Daum C."/>
            <person name="Barry K."/>
            <person name="Grigoriev I.V."/>
            <person name="Favel A."/>
            <person name="Rosso M.N."/>
            <person name="Martin F."/>
        </authorList>
    </citation>
    <scope>NUCLEOTIDE SEQUENCE [LARGE SCALE GENOMIC DNA]</scope>
    <source>
        <strain evidence="1 2">CIRM-BRFM 2984</strain>
    </source>
</reference>
<comment type="caution">
    <text evidence="1">The sequence shown here is derived from an EMBL/GenBank/DDBJ whole genome shotgun (WGS) entry which is preliminary data.</text>
</comment>
<organism evidence="1 2">
    <name type="scientific">Favolaschia claudopus</name>
    <dbReference type="NCBI Taxonomy" id="2862362"/>
    <lineage>
        <taxon>Eukaryota</taxon>
        <taxon>Fungi</taxon>
        <taxon>Dikarya</taxon>
        <taxon>Basidiomycota</taxon>
        <taxon>Agaricomycotina</taxon>
        <taxon>Agaricomycetes</taxon>
        <taxon>Agaricomycetidae</taxon>
        <taxon>Agaricales</taxon>
        <taxon>Marasmiineae</taxon>
        <taxon>Mycenaceae</taxon>
        <taxon>Favolaschia</taxon>
    </lineage>
</organism>
<proteinExistence type="predicted"/>
<evidence type="ECO:0000313" key="1">
    <source>
        <dbReference type="EMBL" id="KAK6974417.1"/>
    </source>
</evidence>
<keyword evidence="2" id="KW-1185">Reference proteome</keyword>
<name>A0AAV9Z8B1_9AGAR</name>
<sequence length="360" mass="40410">MARLGKRERDKKKEQEAIPQAILSYLQKNLAGTDITDIEQAAAIGKHIAELRGLSQADDLSESQIYPELQKQLRFCMSLAQNHKLPTLFRRLQQTSQQISNNRGLASHQEKQSLVYKLNLACSRHRSLAQVLANFPVDPQAPAGTLFNPRIVWRKRNLEFGPRTTRNIVPTDTLSRSDPRDFVCSEENGFYRVPVTESVIFANRDKDSQATAELIVLRDVFGDDSPERETLLAWYQQTIDAACAERRNVRPNHPGHMAQIGWNAGPRHARVFQAAKSYTKNLDLETRIEHDLDSVAALSLTWALVKALAPSDIPDTIEKTLADSGLPKIATRDVPEGIGSRLVLKGKTYLFPFDRAPPEG</sequence>
<gene>
    <name evidence="1" type="ORF">R3P38DRAFT_3482432</name>
</gene>
<accession>A0AAV9Z8B1</accession>